<dbReference type="PANTHER" id="PTHR47691:SF3">
    <property type="entry name" value="HTH-TYPE TRANSCRIPTIONAL REGULATOR RV0890C-RELATED"/>
    <property type="match status" value="1"/>
</dbReference>
<dbReference type="SMART" id="SM00862">
    <property type="entry name" value="Trans_reg_C"/>
    <property type="match status" value="1"/>
</dbReference>
<comment type="similarity">
    <text evidence="1">Belongs to the AfsR/DnrI/RedD regulatory family.</text>
</comment>
<dbReference type="CDD" id="cd15831">
    <property type="entry name" value="BTAD"/>
    <property type="match status" value="1"/>
</dbReference>
<evidence type="ECO:0000256" key="1">
    <source>
        <dbReference type="ARBA" id="ARBA00005820"/>
    </source>
</evidence>
<dbReference type="Pfam" id="PF03704">
    <property type="entry name" value="BTAD"/>
    <property type="match status" value="1"/>
</dbReference>
<dbReference type="Pfam" id="PF00486">
    <property type="entry name" value="Trans_reg_C"/>
    <property type="match status" value="1"/>
</dbReference>
<dbReference type="EMBL" id="JAPPUX010000006">
    <property type="protein sequence ID" value="MCY4728557.1"/>
    <property type="molecule type" value="Genomic_DNA"/>
</dbReference>
<dbReference type="PRINTS" id="PR00364">
    <property type="entry name" value="DISEASERSIST"/>
</dbReference>
<dbReference type="InterPro" id="IPR001867">
    <property type="entry name" value="OmpR/PhoB-type_DNA-bd"/>
</dbReference>
<evidence type="ECO:0000313" key="6">
    <source>
        <dbReference type="Proteomes" id="UP001074726"/>
    </source>
</evidence>
<dbReference type="SUPFAM" id="SSF46894">
    <property type="entry name" value="C-terminal effector domain of the bipartite response regulators"/>
    <property type="match status" value="1"/>
</dbReference>
<dbReference type="PROSITE" id="PS51755">
    <property type="entry name" value="OMPR_PHOB"/>
    <property type="match status" value="1"/>
</dbReference>
<dbReference type="Proteomes" id="UP001074726">
    <property type="component" value="Unassembled WGS sequence"/>
</dbReference>
<dbReference type="Pfam" id="PF13374">
    <property type="entry name" value="TPR_10"/>
    <property type="match status" value="1"/>
</dbReference>
<name>A0ABT4CHW0_9ACTN</name>
<dbReference type="SUPFAM" id="SSF52540">
    <property type="entry name" value="P-loop containing nucleoside triphosphate hydrolases"/>
    <property type="match status" value="1"/>
</dbReference>
<comment type="caution">
    <text evidence="5">The sequence shown here is derived from an EMBL/GenBank/DDBJ whole genome shotgun (WGS) entry which is preliminary data.</text>
</comment>
<dbReference type="InterPro" id="IPR036388">
    <property type="entry name" value="WH-like_DNA-bd_sf"/>
</dbReference>
<organism evidence="5 6">
    <name type="scientific">Nocardioides pini</name>
    <dbReference type="NCBI Taxonomy" id="2975053"/>
    <lineage>
        <taxon>Bacteria</taxon>
        <taxon>Bacillati</taxon>
        <taxon>Actinomycetota</taxon>
        <taxon>Actinomycetes</taxon>
        <taxon>Propionibacteriales</taxon>
        <taxon>Nocardioidaceae</taxon>
        <taxon>Nocardioides</taxon>
    </lineage>
</organism>
<accession>A0ABT4CHW0</accession>
<protein>
    <submittedName>
        <fullName evidence="5">BTAD domain-containing putative transcriptional regulator</fullName>
    </submittedName>
</protein>
<dbReference type="Gene3D" id="1.10.10.10">
    <property type="entry name" value="Winged helix-like DNA-binding domain superfamily/Winged helix DNA-binding domain"/>
    <property type="match status" value="1"/>
</dbReference>
<dbReference type="InterPro" id="IPR011990">
    <property type="entry name" value="TPR-like_helical_dom_sf"/>
</dbReference>
<dbReference type="InterPro" id="IPR016032">
    <property type="entry name" value="Sig_transdc_resp-reg_C-effctor"/>
</dbReference>
<dbReference type="PANTHER" id="PTHR47691">
    <property type="entry name" value="REGULATOR-RELATED"/>
    <property type="match status" value="1"/>
</dbReference>
<keyword evidence="2 3" id="KW-0238">DNA-binding</keyword>
<dbReference type="RefSeq" id="WP_268113589.1">
    <property type="nucleotide sequence ID" value="NZ_JAPPUX010000006.1"/>
</dbReference>
<evidence type="ECO:0000313" key="5">
    <source>
        <dbReference type="EMBL" id="MCY4728557.1"/>
    </source>
</evidence>
<evidence type="ECO:0000259" key="4">
    <source>
        <dbReference type="PROSITE" id="PS51755"/>
    </source>
</evidence>
<proteinExistence type="inferred from homology"/>
<reference evidence="5" key="1">
    <citation type="submission" date="2022-08" db="EMBL/GenBank/DDBJ databases">
        <title>Genome sequencing of Nocardioides sp. STR2.</title>
        <authorList>
            <person name="So Y."/>
        </authorList>
    </citation>
    <scope>NUCLEOTIDE SEQUENCE</scope>
    <source>
        <strain evidence="5">STR2</strain>
    </source>
</reference>
<dbReference type="Gene3D" id="1.25.40.10">
    <property type="entry name" value="Tetratricopeptide repeat domain"/>
    <property type="match status" value="2"/>
</dbReference>
<evidence type="ECO:0000256" key="3">
    <source>
        <dbReference type="PROSITE-ProRule" id="PRU01091"/>
    </source>
</evidence>
<dbReference type="InterPro" id="IPR005158">
    <property type="entry name" value="BTAD"/>
</dbReference>
<dbReference type="InterPro" id="IPR027417">
    <property type="entry name" value="P-loop_NTPase"/>
</dbReference>
<dbReference type="SUPFAM" id="SSF48452">
    <property type="entry name" value="TPR-like"/>
    <property type="match status" value="3"/>
</dbReference>
<dbReference type="Gene3D" id="3.40.50.300">
    <property type="entry name" value="P-loop containing nucleotide triphosphate hydrolases"/>
    <property type="match status" value="1"/>
</dbReference>
<sequence length="1063" mass="113765">MGQPQFRLLGPMGMTVDGRSAKLPGAAERALMAQLLLAPGRTIPATLLVDRLWSESTLPVDPMNALQIRVSKLRRSLKAVGLDDVVTREGVGYRADVAPTQVDAHKFEQQLREARAINATGTPDGHTAEQLARYDDALSLWSGEPLSDFTTEQWAIAEAARLSELKIAAMTERAQVALALGRHAEVLAQLEPVVSADPTLEAMAGLLMVALYRSGRQVDALEVFARTRDELDEELGLEPSLTLRSLHERVLRQEPSLGGPADLAPPVPVVVPTPRPRAAAAVRATNLPTVVRPLIGRDAQLDALTGLVGEARLLSLIGPGGAGKTSLALAITPRVAGDFEDGAFGVRLAAINDADQVPMAVADALGVPMDGAAGDRDVRERVINFLGHKQLLLLVDNCEHVVDAVAALVDDVLGRCPHVTVVATSREALAVPDEVQVSVGPLETPPEDVLPGRVLDFAAAQLFAERARAVRPGSVFDERDLAAIGRICRSLDGIPLAIELAAARTSALSPADIAGRLDQRFTLLTSGTRTAEARQQTLRATVDWSYELLGEAERRVFERLSVFQGGWTLHAAEEIVSDFDSGSGEVLDVVGRLVERSMVVVEPGPTTRYRMLETIWQYAAERLVTRGETDEFARRHAEHYRDLALGSEMALRGHDQRATLEALRADQPNIRAALAWLGGPGGDPDAALSMAGSLGLFWHLGRHMEGREVLGRLLAAHGGSPLARASALQAVSLVERPRACLVHPSPRCEETARESLLLFDELGERSRAALSRVLLAVQGVTGADPAQRERLLTEAEAQFDADDDPWGSAVIGFVRMETALKTGDEAGAVPLGRATASAFRRLDDPWGLSAILYHLGWGLRQFGRYEESARVLEEAIDVATTAGLWNTVQWALADLGVGQLHLGNVSAANDLFDRAAAASRQVGDGAGEVLATYGRALVAQVREDWSAARKGYEAAMAGFAVLGTPVPEGLSLAGLARCDEADGDLESAFVRFEQSLAAGRTVGEPGLVATSLESLARLTSARGEQDEARRLLVEAARIRESSARPAPPHERRDMAALMPIVAS</sequence>
<feature type="DNA-binding region" description="OmpR/PhoB-type" evidence="3">
    <location>
        <begin position="1"/>
        <end position="97"/>
    </location>
</feature>
<gene>
    <name evidence="5" type="ORF">NYO98_19910</name>
</gene>
<feature type="domain" description="OmpR/PhoB-type" evidence="4">
    <location>
        <begin position="1"/>
        <end position="97"/>
    </location>
</feature>
<keyword evidence="6" id="KW-1185">Reference proteome</keyword>
<dbReference type="SMART" id="SM01043">
    <property type="entry name" value="BTAD"/>
    <property type="match status" value="1"/>
</dbReference>
<evidence type="ECO:0000256" key="2">
    <source>
        <dbReference type="ARBA" id="ARBA00023125"/>
    </source>
</evidence>